<accession>A0AAE0A715</accession>
<reference evidence="2" key="1">
    <citation type="journal article" date="2023" name="Plant J.">
        <title>Genome sequences and population genomics provide insights into the demographic history, inbreeding, and mutation load of two 'living fossil' tree species of Dipteronia.</title>
        <authorList>
            <person name="Feng Y."/>
            <person name="Comes H.P."/>
            <person name="Chen J."/>
            <person name="Zhu S."/>
            <person name="Lu R."/>
            <person name="Zhang X."/>
            <person name="Li P."/>
            <person name="Qiu J."/>
            <person name="Olsen K.M."/>
            <person name="Qiu Y."/>
        </authorList>
    </citation>
    <scope>NUCLEOTIDE SEQUENCE</scope>
    <source>
        <strain evidence="2">NBL</strain>
    </source>
</reference>
<proteinExistence type="predicted"/>
<keyword evidence="3" id="KW-1185">Reference proteome</keyword>
<organism evidence="2 3">
    <name type="scientific">Dipteronia sinensis</name>
    <dbReference type="NCBI Taxonomy" id="43782"/>
    <lineage>
        <taxon>Eukaryota</taxon>
        <taxon>Viridiplantae</taxon>
        <taxon>Streptophyta</taxon>
        <taxon>Embryophyta</taxon>
        <taxon>Tracheophyta</taxon>
        <taxon>Spermatophyta</taxon>
        <taxon>Magnoliopsida</taxon>
        <taxon>eudicotyledons</taxon>
        <taxon>Gunneridae</taxon>
        <taxon>Pentapetalae</taxon>
        <taxon>rosids</taxon>
        <taxon>malvids</taxon>
        <taxon>Sapindales</taxon>
        <taxon>Sapindaceae</taxon>
        <taxon>Hippocastanoideae</taxon>
        <taxon>Acereae</taxon>
        <taxon>Dipteronia</taxon>
    </lineage>
</organism>
<dbReference type="GO" id="GO:0004523">
    <property type="term" value="F:RNA-DNA hybrid ribonuclease activity"/>
    <property type="evidence" value="ECO:0007669"/>
    <property type="project" value="InterPro"/>
</dbReference>
<dbReference type="EMBL" id="JANJYJ010000006">
    <property type="protein sequence ID" value="KAK3204864.1"/>
    <property type="molecule type" value="Genomic_DNA"/>
</dbReference>
<gene>
    <name evidence="2" type="ORF">Dsin_018910</name>
</gene>
<comment type="caution">
    <text evidence="2">The sequence shown here is derived from an EMBL/GenBank/DDBJ whole genome shotgun (WGS) entry which is preliminary data.</text>
</comment>
<protein>
    <recommendedName>
        <fullName evidence="1">RNase H type-1 domain-containing protein</fullName>
    </recommendedName>
</protein>
<dbReference type="Pfam" id="PF13456">
    <property type="entry name" value="RVT_3"/>
    <property type="match status" value="1"/>
</dbReference>
<dbReference type="PANTHER" id="PTHR33710:SF79">
    <property type="entry name" value="OS06G0205337 PROTEIN"/>
    <property type="match status" value="1"/>
</dbReference>
<dbReference type="AlphaFoldDB" id="A0AAE0A715"/>
<dbReference type="PANTHER" id="PTHR33710">
    <property type="entry name" value="BNAC02G09200D PROTEIN"/>
    <property type="match status" value="1"/>
</dbReference>
<evidence type="ECO:0000313" key="2">
    <source>
        <dbReference type="EMBL" id="KAK3204864.1"/>
    </source>
</evidence>
<evidence type="ECO:0000259" key="1">
    <source>
        <dbReference type="Pfam" id="PF13456"/>
    </source>
</evidence>
<dbReference type="GO" id="GO:0003676">
    <property type="term" value="F:nucleic acid binding"/>
    <property type="evidence" value="ECO:0007669"/>
    <property type="project" value="InterPro"/>
</dbReference>
<dbReference type="InterPro" id="IPR002156">
    <property type="entry name" value="RNaseH_domain"/>
</dbReference>
<sequence length="326" mass="36107">MNEKSGGSDKSISEMLVFRQAVDDCDLIDLGFHGPMFTWNNKRDGRNNIQERLDRILVDHQWTDKFPQARVDNLGFYSSDHRPLLLTFSSNHINYKGKNKGFRFKSFWLREDDIGSRVGAESGFFDEFRDLSVTNVLAGLLSRVGKDKIASICIIAWTLWENRNAILNGGRTRSPEALASWAESFLSEFQGPLWPASRREVPLRLAIPGDWIPPSPGLLKLNSGVAIRKGVWATGVGSTIRDDKGGVLAALSKPLTGPFQREVGEFLALREGLLLAKAHCLSIQIAEVAVPQVASVINSPNTFLGDASFIINDIKGLFTEVSICMC</sequence>
<dbReference type="InterPro" id="IPR036691">
    <property type="entry name" value="Endo/exonu/phosph_ase_sf"/>
</dbReference>
<dbReference type="SUPFAM" id="SSF56219">
    <property type="entry name" value="DNase I-like"/>
    <property type="match status" value="1"/>
</dbReference>
<dbReference type="Gene3D" id="3.60.10.10">
    <property type="entry name" value="Endonuclease/exonuclease/phosphatase"/>
    <property type="match status" value="1"/>
</dbReference>
<dbReference type="Proteomes" id="UP001281410">
    <property type="component" value="Unassembled WGS sequence"/>
</dbReference>
<evidence type="ECO:0000313" key="3">
    <source>
        <dbReference type="Proteomes" id="UP001281410"/>
    </source>
</evidence>
<feature type="domain" description="RNase H type-1" evidence="1">
    <location>
        <begin position="231"/>
        <end position="319"/>
    </location>
</feature>
<name>A0AAE0A715_9ROSI</name>